<dbReference type="PIRSF" id="PIRSF019345">
    <property type="entry name" value="ScpB"/>
    <property type="match status" value="1"/>
</dbReference>
<protein>
    <recommendedName>
        <fullName evidence="5">Segregation and condensation protein B</fullName>
    </recommendedName>
</protein>
<evidence type="ECO:0000313" key="7">
    <source>
        <dbReference type="EMBL" id="MBC8561712.1"/>
    </source>
</evidence>
<keyword evidence="8" id="KW-1185">Reference proteome</keyword>
<accession>A0ABR7N0W7</accession>
<comment type="subunit">
    <text evidence="5">Homodimer. Homodimerization may be required to stabilize the binding of ScpA to the Smc head domains. Component of a cohesin-like complex composed of ScpA, ScpB and the Smc homodimer, in which ScpA and ScpB bind to the head domain of Smc. The presence of the three proteins is required for the association of the complex with DNA.</text>
</comment>
<organism evidence="7 8">
    <name type="scientific">Jutongia huaianensis</name>
    <dbReference type="NCBI Taxonomy" id="2763668"/>
    <lineage>
        <taxon>Bacteria</taxon>
        <taxon>Bacillati</taxon>
        <taxon>Bacillota</taxon>
        <taxon>Clostridia</taxon>
        <taxon>Lachnospirales</taxon>
        <taxon>Lachnospiraceae</taxon>
        <taxon>Jutongia</taxon>
    </lineage>
</organism>
<dbReference type="InterPro" id="IPR005234">
    <property type="entry name" value="ScpB_csome_segregation"/>
</dbReference>
<dbReference type="NCBIfam" id="TIGR00281">
    <property type="entry name" value="SMC-Scp complex subunit ScpB"/>
    <property type="match status" value="1"/>
</dbReference>
<feature type="compositionally biased region" description="Basic and acidic residues" evidence="6">
    <location>
        <begin position="190"/>
        <end position="202"/>
    </location>
</feature>
<comment type="similarity">
    <text evidence="5">Belongs to the ScpB family.</text>
</comment>
<dbReference type="PANTHER" id="PTHR34298">
    <property type="entry name" value="SEGREGATION AND CONDENSATION PROTEIN B"/>
    <property type="match status" value="1"/>
</dbReference>
<comment type="subcellular location">
    <subcellularLocation>
        <location evidence="5">Cytoplasm</location>
    </subcellularLocation>
    <text evidence="5">Associated with two foci at the outer edges of the nucleoid region in young cells, and at four foci within both cell halves in older cells.</text>
</comment>
<dbReference type="Pfam" id="PF04079">
    <property type="entry name" value="SMC_ScpB"/>
    <property type="match status" value="1"/>
</dbReference>
<keyword evidence="2 5" id="KW-0132">Cell division</keyword>
<name>A0ABR7N0W7_9FIRM</name>
<dbReference type="HAMAP" id="MF_01804">
    <property type="entry name" value="ScpB"/>
    <property type="match status" value="1"/>
</dbReference>
<gene>
    <name evidence="5 7" type="primary">scpB</name>
    <name evidence="7" type="ORF">H8704_03550</name>
</gene>
<dbReference type="InterPro" id="IPR036388">
    <property type="entry name" value="WH-like_DNA-bd_sf"/>
</dbReference>
<comment type="caution">
    <text evidence="7">The sequence shown here is derived from an EMBL/GenBank/DDBJ whole genome shotgun (WGS) entry which is preliminary data.</text>
</comment>
<dbReference type="PANTHER" id="PTHR34298:SF2">
    <property type="entry name" value="SEGREGATION AND CONDENSATION PROTEIN B"/>
    <property type="match status" value="1"/>
</dbReference>
<dbReference type="RefSeq" id="WP_182439613.1">
    <property type="nucleotide sequence ID" value="NZ_JACRSX010000003.1"/>
</dbReference>
<keyword evidence="1 5" id="KW-0963">Cytoplasm</keyword>
<dbReference type="Gene3D" id="1.10.10.10">
    <property type="entry name" value="Winged helix-like DNA-binding domain superfamily/Winged helix DNA-binding domain"/>
    <property type="match status" value="2"/>
</dbReference>
<evidence type="ECO:0000256" key="1">
    <source>
        <dbReference type="ARBA" id="ARBA00022490"/>
    </source>
</evidence>
<dbReference type="SUPFAM" id="SSF46785">
    <property type="entry name" value="Winged helix' DNA-binding domain"/>
    <property type="match status" value="2"/>
</dbReference>
<reference evidence="7 8" key="1">
    <citation type="submission" date="2020-08" db="EMBL/GenBank/DDBJ databases">
        <title>Genome public.</title>
        <authorList>
            <person name="Liu C."/>
            <person name="Sun Q."/>
        </authorList>
    </citation>
    <scope>NUCLEOTIDE SEQUENCE [LARGE SCALE GENOMIC DNA]</scope>
    <source>
        <strain evidence="7 8">NSJ-37</strain>
    </source>
</reference>
<proteinExistence type="inferred from homology"/>
<evidence type="ECO:0000256" key="2">
    <source>
        <dbReference type="ARBA" id="ARBA00022618"/>
    </source>
</evidence>
<evidence type="ECO:0000256" key="5">
    <source>
        <dbReference type="HAMAP-Rule" id="MF_01804"/>
    </source>
</evidence>
<sequence>MKIADLEAVIEAILFTMGEAVELERIAAATEQDEDTCRHVIRNMMDRYAGDDRGIQIIELDGAFQMCTKSSMYEYLVKIAHVPKKHVLTDVLLETLSIIAYKQPITKLEVEHIRGVKSDHVINKLVEYKLICEVGRLDAPGRPILFATTEEFLRNFGIESLEDLPVVNPEKVEDFKLEAEEEIQLELDIELDHKENEKKPSEADENSVNG</sequence>
<comment type="function">
    <text evidence="5">Participates in chromosomal partition during cell division. May act via the formation of a condensin-like complex containing Smc and ScpA that pull DNA away from mid-cell into both cell halves.</text>
</comment>
<dbReference type="InterPro" id="IPR036390">
    <property type="entry name" value="WH_DNA-bd_sf"/>
</dbReference>
<evidence type="ECO:0000256" key="3">
    <source>
        <dbReference type="ARBA" id="ARBA00022829"/>
    </source>
</evidence>
<feature type="region of interest" description="Disordered" evidence="6">
    <location>
        <begin position="189"/>
        <end position="210"/>
    </location>
</feature>
<evidence type="ECO:0000313" key="8">
    <source>
        <dbReference type="Proteomes" id="UP000606193"/>
    </source>
</evidence>
<dbReference type="EMBL" id="JACRSX010000003">
    <property type="protein sequence ID" value="MBC8561712.1"/>
    <property type="molecule type" value="Genomic_DNA"/>
</dbReference>
<evidence type="ECO:0000256" key="6">
    <source>
        <dbReference type="SAM" id="MobiDB-lite"/>
    </source>
</evidence>
<dbReference type="Proteomes" id="UP000606193">
    <property type="component" value="Unassembled WGS sequence"/>
</dbReference>
<keyword evidence="4 5" id="KW-0131">Cell cycle</keyword>
<evidence type="ECO:0000256" key="4">
    <source>
        <dbReference type="ARBA" id="ARBA00023306"/>
    </source>
</evidence>
<keyword evidence="3 5" id="KW-0159">Chromosome partition</keyword>